<gene>
    <name evidence="1" type="ORF">NUW58_g7113</name>
</gene>
<sequence length="448" mass="48388">MLRFSNDQKKGLASLAKIDAGNASVAQDSGVDSAVDMTFPESVTQDAASSDGSSSTEVSDSTAGPRHLVFVQAMPYSPQQLMLMGETLAQARRERTFPPTTTPSYNIQALIDDYEDLQRLNIAREAEGNINNHAFSPEITRMYIEIQRRIQDRDVTHGEVAADANVRARISGFANSAGAETGLYNLMRHAVQSVLRLNHLSPEADSNIINAAASRVIAEVRNTVQGQASRGDHGVNADNMDAVMENVFNAIEHSLGNHVSEQATITEAQRAQLNSLNNVTDAQHAQLNSLNNATADQRALNDDQRALNDAHNMQVSAIASHVGAIDNHVHAMGNNVNAMSTLVNSTNGNVTALGSNIVSLQTVVNMLPQMISNAVRDVVQEMLPGIIGPAVEQAFEGAISNELIERLYTFVNAVQEARAQVEALGNEHRQATTKTGKGGWFSKMFKKH</sequence>
<accession>A0ACC1NMY2</accession>
<reference evidence="1" key="1">
    <citation type="submission" date="2022-10" db="EMBL/GenBank/DDBJ databases">
        <title>Genome Sequence of Xylaria curta.</title>
        <authorList>
            <person name="Buettner E."/>
        </authorList>
    </citation>
    <scope>NUCLEOTIDE SEQUENCE</scope>
    <source>
        <strain evidence="1">Babe10</strain>
    </source>
</reference>
<organism evidence="1 2">
    <name type="scientific">Xylaria curta</name>
    <dbReference type="NCBI Taxonomy" id="42375"/>
    <lineage>
        <taxon>Eukaryota</taxon>
        <taxon>Fungi</taxon>
        <taxon>Dikarya</taxon>
        <taxon>Ascomycota</taxon>
        <taxon>Pezizomycotina</taxon>
        <taxon>Sordariomycetes</taxon>
        <taxon>Xylariomycetidae</taxon>
        <taxon>Xylariales</taxon>
        <taxon>Xylariaceae</taxon>
        <taxon>Xylaria</taxon>
    </lineage>
</organism>
<dbReference type="EMBL" id="JAPDGR010001767">
    <property type="protein sequence ID" value="KAJ2979779.1"/>
    <property type="molecule type" value="Genomic_DNA"/>
</dbReference>
<evidence type="ECO:0000313" key="1">
    <source>
        <dbReference type="EMBL" id="KAJ2979779.1"/>
    </source>
</evidence>
<evidence type="ECO:0000313" key="2">
    <source>
        <dbReference type="Proteomes" id="UP001143856"/>
    </source>
</evidence>
<protein>
    <submittedName>
        <fullName evidence="1">Uncharacterized protein</fullName>
    </submittedName>
</protein>
<name>A0ACC1NMY2_9PEZI</name>
<proteinExistence type="predicted"/>
<keyword evidence="2" id="KW-1185">Reference proteome</keyword>
<dbReference type="Proteomes" id="UP001143856">
    <property type="component" value="Unassembled WGS sequence"/>
</dbReference>
<comment type="caution">
    <text evidence="1">The sequence shown here is derived from an EMBL/GenBank/DDBJ whole genome shotgun (WGS) entry which is preliminary data.</text>
</comment>